<reference evidence="5" key="1">
    <citation type="journal article" date="2022" name="Proc. Natl. Acad. Sci. U.S.A.">
        <title>Life cycle and functional genomics of the unicellular red alga Galdieria for elucidating algal and plant evolution and industrial use.</title>
        <authorList>
            <person name="Hirooka S."/>
            <person name="Itabashi T."/>
            <person name="Ichinose T.M."/>
            <person name="Onuma R."/>
            <person name="Fujiwara T."/>
            <person name="Yamashita S."/>
            <person name="Jong L.W."/>
            <person name="Tomita R."/>
            <person name="Iwane A.H."/>
            <person name="Miyagishima S.Y."/>
        </authorList>
    </citation>
    <scope>NUCLEOTIDE SEQUENCE</scope>
    <source>
        <strain evidence="5">NBRC 102759</strain>
    </source>
</reference>
<dbReference type="GO" id="GO:0008270">
    <property type="term" value="F:zinc ion binding"/>
    <property type="evidence" value="ECO:0007669"/>
    <property type="project" value="UniProtKB-KW"/>
</dbReference>
<dbReference type="InterPro" id="IPR013083">
    <property type="entry name" value="Znf_RING/FYVE/PHD"/>
</dbReference>
<reference evidence="5" key="2">
    <citation type="submission" date="2022-01" db="EMBL/GenBank/DDBJ databases">
        <authorList>
            <person name="Hirooka S."/>
            <person name="Miyagishima S.Y."/>
        </authorList>
    </citation>
    <scope>NUCLEOTIDE SEQUENCE</scope>
    <source>
        <strain evidence="5">NBRC 102759</strain>
    </source>
</reference>
<evidence type="ECO:0000256" key="1">
    <source>
        <dbReference type="PROSITE-ProRule" id="PRU00175"/>
    </source>
</evidence>
<keyword evidence="3" id="KW-0472">Membrane</keyword>
<dbReference type="InterPro" id="IPR001841">
    <property type="entry name" value="Znf_RING"/>
</dbReference>
<evidence type="ECO:0000313" key="6">
    <source>
        <dbReference type="Proteomes" id="UP001061958"/>
    </source>
</evidence>
<keyword evidence="3" id="KW-0812">Transmembrane</keyword>
<dbReference type="PANTHER" id="PTHR15302">
    <property type="entry name" value="E3 UBIQUITIN-PROTEIN LIGASE RNF103"/>
    <property type="match status" value="1"/>
</dbReference>
<dbReference type="GO" id="GO:0004842">
    <property type="term" value="F:ubiquitin-protein transferase activity"/>
    <property type="evidence" value="ECO:0007669"/>
    <property type="project" value="InterPro"/>
</dbReference>
<dbReference type="GO" id="GO:0005783">
    <property type="term" value="C:endoplasmic reticulum"/>
    <property type="evidence" value="ECO:0007669"/>
    <property type="project" value="TreeGrafter"/>
</dbReference>
<feature type="region of interest" description="Disordered" evidence="2">
    <location>
        <begin position="241"/>
        <end position="269"/>
    </location>
</feature>
<evidence type="ECO:0000259" key="4">
    <source>
        <dbReference type="PROSITE" id="PS50089"/>
    </source>
</evidence>
<keyword evidence="6" id="KW-1185">Reference proteome</keyword>
<keyword evidence="1" id="KW-0479">Metal-binding</keyword>
<dbReference type="InterPro" id="IPR042494">
    <property type="entry name" value="RNF103"/>
</dbReference>
<dbReference type="Gene3D" id="3.30.40.10">
    <property type="entry name" value="Zinc/RING finger domain, C3HC4 (zinc finger)"/>
    <property type="match status" value="1"/>
</dbReference>
<dbReference type="PANTHER" id="PTHR15302:SF0">
    <property type="entry name" value="E3 UBIQUITIN-PROTEIN LIGASE RNF103"/>
    <property type="match status" value="1"/>
</dbReference>
<keyword evidence="1" id="KW-0863">Zinc-finger</keyword>
<dbReference type="GO" id="GO:0036503">
    <property type="term" value="P:ERAD pathway"/>
    <property type="evidence" value="ECO:0007669"/>
    <property type="project" value="TreeGrafter"/>
</dbReference>
<dbReference type="GO" id="GO:0016567">
    <property type="term" value="P:protein ubiquitination"/>
    <property type="evidence" value="ECO:0007669"/>
    <property type="project" value="InterPro"/>
</dbReference>
<dbReference type="CDD" id="cd16454">
    <property type="entry name" value="RING-H2_PA-TM-RING"/>
    <property type="match status" value="1"/>
</dbReference>
<dbReference type="AlphaFoldDB" id="A0A9C7Q1L3"/>
<gene>
    <name evidence="5" type="ORF">GpartN1_g6151.t1</name>
</gene>
<dbReference type="Pfam" id="PF13639">
    <property type="entry name" value="zf-RING_2"/>
    <property type="match status" value="1"/>
</dbReference>
<dbReference type="PROSITE" id="PS50089">
    <property type="entry name" value="ZF_RING_2"/>
    <property type="match status" value="1"/>
</dbReference>
<sequence>MDGLGMTTGLRIEVLIAFAVAVGFFIIVGLSTGLYNHVQRRRGRPGLFAYSPTVRAYRPNRRNQRPKGLCEAEIQVLCPEIEYRGAENQPVLVSTGSNEKMKTGPDKDGQIAITIPSEVARTVHGSSSSAAPYSALSWETVKESIPFMYTKSKEESEYLEGDKLPDTKEFFLGRHLIPDEVCAVCLDTVELGVYLRLLPCGHAFHSSCITHWLASANRCPLCNEPPLKRAAASGELLTTGDQSVNRSAPLSSITASPNETTNGSTLYQTSQQAFDDIKLSLARRYLERERKERESRDVEKESCKQVT</sequence>
<organism evidence="5 6">
    <name type="scientific">Galdieria partita</name>
    <dbReference type="NCBI Taxonomy" id="83374"/>
    <lineage>
        <taxon>Eukaryota</taxon>
        <taxon>Rhodophyta</taxon>
        <taxon>Bangiophyceae</taxon>
        <taxon>Galdieriales</taxon>
        <taxon>Galdieriaceae</taxon>
        <taxon>Galdieria</taxon>
    </lineage>
</organism>
<proteinExistence type="predicted"/>
<keyword evidence="3" id="KW-1133">Transmembrane helix</keyword>
<feature type="domain" description="RING-type" evidence="4">
    <location>
        <begin position="182"/>
        <end position="223"/>
    </location>
</feature>
<dbReference type="OrthoDB" id="8062037at2759"/>
<protein>
    <recommendedName>
        <fullName evidence="4">RING-type domain-containing protein</fullName>
    </recommendedName>
</protein>
<dbReference type="SMART" id="SM00184">
    <property type="entry name" value="RING"/>
    <property type="match status" value="1"/>
</dbReference>
<dbReference type="Proteomes" id="UP001061958">
    <property type="component" value="Unassembled WGS sequence"/>
</dbReference>
<feature type="transmembrane region" description="Helical" evidence="3">
    <location>
        <begin position="12"/>
        <end position="35"/>
    </location>
</feature>
<keyword evidence="1" id="KW-0862">Zinc</keyword>
<evidence type="ECO:0000313" key="5">
    <source>
        <dbReference type="EMBL" id="GJQ14360.1"/>
    </source>
</evidence>
<comment type="caution">
    <text evidence="5">The sequence shown here is derived from an EMBL/GenBank/DDBJ whole genome shotgun (WGS) entry which is preliminary data.</text>
</comment>
<feature type="region of interest" description="Disordered" evidence="2">
    <location>
        <begin position="288"/>
        <end position="307"/>
    </location>
</feature>
<name>A0A9C7Q1L3_9RHOD</name>
<dbReference type="EMBL" id="BQMJ01000054">
    <property type="protein sequence ID" value="GJQ14360.1"/>
    <property type="molecule type" value="Genomic_DNA"/>
</dbReference>
<evidence type="ECO:0000256" key="3">
    <source>
        <dbReference type="SAM" id="Phobius"/>
    </source>
</evidence>
<dbReference type="SUPFAM" id="SSF57850">
    <property type="entry name" value="RING/U-box"/>
    <property type="match status" value="1"/>
</dbReference>
<accession>A0A9C7Q1L3</accession>
<evidence type="ECO:0000256" key="2">
    <source>
        <dbReference type="SAM" id="MobiDB-lite"/>
    </source>
</evidence>